<comment type="catalytic activity">
    <reaction evidence="13">
        <text>N(6)-(pyridoxal phosphate)-L-lysyl-[4-amino-5-hydroxymethyl-2-methylpyrimidine phosphate synthase] + L-histidyl-[4-amino-5-hydroxymethyl-2-methylpyrimidine phosphate synthase] + 2 Fe(3+) + 4 H2O = L-lysyl-[4-amino-5-hydroxymethyl-2-methylpyrimidine phosphate synthase] + (2S)-2-amino-5-hydroxy-4-oxopentanoyl-[4-amino-5-hydroxymethyl-2-methylpyrimidine phosphate synthase] + 4-amino-2-methyl-5-(phosphooxymethyl)pyrimidine + 3-oxopropanoate + 2 Fe(2+) + 2 H(+)</text>
        <dbReference type="Rhea" id="RHEA:65756"/>
        <dbReference type="Rhea" id="RHEA-COMP:16892"/>
        <dbReference type="Rhea" id="RHEA-COMP:16893"/>
        <dbReference type="Rhea" id="RHEA-COMP:16894"/>
        <dbReference type="Rhea" id="RHEA-COMP:16895"/>
        <dbReference type="ChEBI" id="CHEBI:15377"/>
        <dbReference type="ChEBI" id="CHEBI:15378"/>
        <dbReference type="ChEBI" id="CHEBI:29033"/>
        <dbReference type="ChEBI" id="CHEBI:29034"/>
        <dbReference type="ChEBI" id="CHEBI:29969"/>
        <dbReference type="ChEBI" id="CHEBI:29979"/>
        <dbReference type="ChEBI" id="CHEBI:33190"/>
        <dbReference type="ChEBI" id="CHEBI:58354"/>
        <dbReference type="ChEBI" id="CHEBI:143915"/>
        <dbReference type="ChEBI" id="CHEBI:157692"/>
    </reaction>
    <physiologicalReaction direction="left-to-right" evidence="13">
        <dbReference type="Rhea" id="RHEA:65757"/>
    </physiologicalReaction>
</comment>
<protein>
    <recommendedName>
        <fullName evidence="6">histidine kinase</fullName>
        <ecNumber evidence="6">2.7.13.3</ecNumber>
    </recommendedName>
    <alternativeName>
        <fullName evidence="12">Thiamine pyrimidine synthase</fullName>
    </alternativeName>
</protein>
<evidence type="ECO:0000256" key="1">
    <source>
        <dbReference type="ARBA" id="ARBA00000085"/>
    </source>
</evidence>
<dbReference type="SUPFAM" id="SSF53850">
    <property type="entry name" value="Periplasmic binding protein-like II"/>
    <property type="match status" value="1"/>
</dbReference>
<evidence type="ECO:0000256" key="5">
    <source>
        <dbReference type="ARBA" id="ARBA00011738"/>
    </source>
</evidence>
<evidence type="ECO:0000256" key="3">
    <source>
        <dbReference type="ARBA" id="ARBA00004948"/>
    </source>
</evidence>
<evidence type="ECO:0000256" key="10">
    <source>
        <dbReference type="ARBA" id="ARBA00022977"/>
    </source>
</evidence>
<evidence type="ECO:0000259" key="15">
    <source>
        <dbReference type="PROSITE" id="PS50109"/>
    </source>
</evidence>
<dbReference type="SUPFAM" id="SSF47384">
    <property type="entry name" value="Homodimeric domain of signal transducing histidine kinase"/>
    <property type="match status" value="1"/>
</dbReference>
<dbReference type="InterPro" id="IPR005467">
    <property type="entry name" value="His_kinase_dom"/>
</dbReference>
<dbReference type="PANTHER" id="PTHR31528:SF1">
    <property type="entry name" value="4-AMINO-5-HYDROXYMETHYL-2-METHYLPYRIMIDINE PHOSPHATE SYNTHASE THI11-RELATED"/>
    <property type="match status" value="1"/>
</dbReference>
<dbReference type="Gene3D" id="3.40.190.10">
    <property type="entry name" value="Periplasmic binding protein-like II"/>
    <property type="match status" value="2"/>
</dbReference>
<evidence type="ECO:0000256" key="6">
    <source>
        <dbReference type="ARBA" id="ARBA00012438"/>
    </source>
</evidence>
<evidence type="ECO:0000256" key="9">
    <source>
        <dbReference type="ARBA" id="ARBA00022898"/>
    </source>
</evidence>
<organism evidence="16 17">
    <name type="scientific">Psychrosphaera algicola</name>
    <dbReference type="NCBI Taxonomy" id="3023714"/>
    <lineage>
        <taxon>Bacteria</taxon>
        <taxon>Pseudomonadati</taxon>
        <taxon>Pseudomonadota</taxon>
        <taxon>Gammaproteobacteria</taxon>
        <taxon>Alteromonadales</taxon>
        <taxon>Pseudoalteromonadaceae</taxon>
        <taxon>Psychrosphaera</taxon>
    </lineage>
</organism>
<evidence type="ECO:0000313" key="17">
    <source>
        <dbReference type="Proteomes" id="UP001528411"/>
    </source>
</evidence>
<dbReference type="InterPro" id="IPR027939">
    <property type="entry name" value="NMT1/THI5"/>
</dbReference>
<evidence type="ECO:0000256" key="11">
    <source>
        <dbReference type="ARBA" id="ARBA00023004"/>
    </source>
</evidence>
<keyword evidence="14" id="KW-0472">Membrane</keyword>
<dbReference type="PANTHER" id="PTHR31528">
    <property type="entry name" value="4-AMINO-5-HYDROXYMETHYL-2-METHYLPYRIMIDINE PHOSPHATE SYNTHASE THI11-RELATED"/>
    <property type="match status" value="1"/>
</dbReference>
<evidence type="ECO:0000256" key="7">
    <source>
        <dbReference type="ARBA" id="ARBA00022679"/>
    </source>
</evidence>
<dbReference type="Proteomes" id="UP001528411">
    <property type="component" value="Unassembled WGS sequence"/>
</dbReference>
<feature type="transmembrane region" description="Helical" evidence="14">
    <location>
        <begin position="305"/>
        <end position="322"/>
    </location>
</feature>
<dbReference type="RefSeq" id="WP_272182031.1">
    <property type="nucleotide sequence ID" value="NZ_JAQOMS010000002.1"/>
</dbReference>
<dbReference type="EC" id="2.7.13.3" evidence="6"/>
<evidence type="ECO:0000256" key="4">
    <source>
        <dbReference type="ARBA" id="ARBA00009406"/>
    </source>
</evidence>
<accession>A0ABT5FIG1</accession>
<keyword evidence="7" id="KW-0808">Transferase</keyword>
<keyword evidence="8" id="KW-0479">Metal-binding</keyword>
<evidence type="ECO:0000313" key="16">
    <source>
        <dbReference type="EMBL" id="MDC2890979.1"/>
    </source>
</evidence>
<name>A0ABT5FIG1_9GAMM</name>
<keyword evidence="17" id="KW-1185">Reference proteome</keyword>
<comment type="caution">
    <text evidence="16">The sequence shown here is derived from an EMBL/GenBank/DDBJ whole genome shotgun (WGS) entry which is preliminary data.</text>
</comment>
<evidence type="ECO:0000256" key="13">
    <source>
        <dbReference type="ARBA" id="ARBA00048179"/>
    </source>
</evidence>
<keyword evidence="11" id="KW-0408">Iron</keyword>
<dbReference type="InterPro" id="IPR003661">
    <property type="entry name" value="HisK_dim/P_dom"/>
</dbReference>
<dbReference type="PROSITE" id="PS50109">
    <property type="entry name" value="HIS_KIN"/>
    <property type="match status" value="1"/>
</dbReference>
<dbReference type="Pfam" id="PF00512">
    <property type="entry name" value="HisKA"/>
    <property type="match status" value="1"/>
</dbReference>
<proteinExistence type="inferred from homology"/>
<evidence type="ECO:0000256" key="8">
    <source>
        <dbReference type="ARBA" id="ARBA00022723"/>
    </source>
</evidence>
<comment type="subunit">
    <text evidence="5">Homodimer.</text>
</comment>
<feature type="domain" description="Histidine kinase" evidence="15">
    <location>
        <begin position="382"/>
        <end position="476"/>
    </location>
</feature>
<evidence type="ECO:0000256" key="2">
    <source>
        <dbReference type="ARBA" id="ARBA00003469"/>
    </source>
</evidence>
<dbReference type="Pfam" id="PF09084">
    <property type="entry name" value="NMT1"/>
    <property type="match status" value="1"/>
</dbReference>
<dbReference type="EMBL" id="JAQOMS010000002">
    <property type="protein sequence ID" value="MDC2890979.1"/>
    <property type="molecule type" value="Genomic_DNA"/>
</dbReference>
<dbReference type="Gene3D" id="1.10.287.130">
    <property type="match status" value="1"/>
</dbReference>
<evidence type="ECO:0000256" key="14">
    <source>
        <dbReference type="SAM" id="Phobius"/>
    </source>
</evidence>
<dbReference type="CDD" id="cd00082">
    <property type="entry name" value="HisKA"/>
    <property type="match status" value="1"/>
</dbReference>
<keyword evidence="14" id="KW-0812">Transmembrane</keyword>
<comment type="catalytic activity">
    <reaction evidence="1">
        <text>ATP + protein L-histidine = ADP + protein N-phospho-L-histidine.</text>
        <dbReference type="EC" id="2.7.13.3"/>
    </reaction>
</comment>
<keyword evidence="10" id="KW-0784">Thiamine biosynthesis</keyword>
<gene>
    <name evidence="16" type="ORF">PN838_22430</name>
</gene>
<dbReference type="InterPro" id="IPR036097">
    <property type="entry name" value="HisK_dim/P_sf"/>
</dbReference>
<reference evidence="16 17" key="1">
    <citation type="submission" date="2023-01" db="EMBL/GenBank/DDBJ databases">
        <title>Psychrosphaera sp. nov., isolated from marine algae.</title>
        <authorList>
            <person name="Bayburt H."/>
            <person name="Choi B.J."/>
            <person name="Kim J.M."/>
            <person name="Choi D.G."/>
            <person name="Jeon C.O."/>
        </authorList>
    </citation>
    <scope>NUCLEOTIDE SEQUENCE [LARGE SCALE GENOMIC DNA]</scope>
    <source>
        <strain evidence="16 17">G1-22</strain>
    </source>
</reference>
<sequence length="496" mass="56146">MAKEKVTLQLKWFHQFQFAGYYAALEQGYYDEVGLDVEIRERDRNTSPIDDVIKGKANYGISDSSIVVQRMAGKPVVIASTIFQASPLIFMSLADKGITSPYDLAGKRIMFQRSVDDAPLLALLKMFGIQATDYQFVKHNFNDESLINGTTDVMSGYRSNQPVKYKELGHEINIIDPSSYGVDFYGDLIFTTEDEVKNHKGRVKKFVSASRLGWIYALEHQEEIADLIINKYGSKTAKPLLLQEANETANLVKHKFVELGTAFPNRFNSIAETYKDLGMVGKSSTIDGLFLSEYEFSSFKVDNRYLYLLISILIAVLAYSYHQKTFNRRLKRLVEEQTIELEQNNNKLQENLTLLEYSNRELALAKQAADKASSAKSLFLANMSHEIRTPMNGILGTLQLLKQQPQNDESSQLLSDASLSSRALLTIINDILDFSKIEAGKLSIENVPFDLNAILQSVESSLKPDIEEKGLQFNIEKKTVTFAIGREIQFELSRYY</sequence>
<comment type="function">
    <text evidence="2">Responsible for the formation of the pyrimidine heterocycle in the thiamine biosynthesis pathway. Catalyzes the formation of hydroxymethylpyrimidine phosphate (HMP-P) from histidine and pyridoxal phosphate (PLP). The protein uses PLP and the active site histidine to form HMP-P, generating an inactive enzyme. The enzyme can only undergo a single turnover, which suggests it is a suicide enzyme.</text>
</comment>
<dbReference type="SMART" id="SM00388">
    <property type="entry name" value="HisKA"/>
    <property type="match status" value="1"/>
</dbReference>
<dbReference type="InterPro" id="IPR015168">
    <property type="entry name" value="SsuA/THI5"/>
</dbReference>
<evidence type="ECO:0000256" key="12">
    <source>
        <dbReference type="ARBA" id="ARBA00033171"/>
    </source>
</evidence>
<keyword evidence="14" id="KW-1133">Transmembrane helix</keyword>
<comment type="pathway">
    <text evidence="3">Cofactor biosynthesis; thiamine diphosphate biosynthesis.</text>
</comment>
<keyword evidence="9" id="KW-0663">Pyridoxal phosphate</keyword>
<comment type="similarity">
    <text evidence="4">Belongs to the NMT1/THI5 family.</text>
</comment>